<organism evidence="1 2">
    <name type="scientific">Flintibacter hominis</name>
    <dbReference type="NCBI Taxonomy" id="2763048"/>
    <lineage>
        <taxon>Bacteria</taxon>
        <taxon>Bacillati</taxon>
        <taxon>Bacillota</taxon>
        <taxon>Clostridia</taxon>
        <taxon>Eubacteriales</taxon>
        <taxon>Flintibacter</taxon>
    </lineage>
</organism>
<reference evidence="1" key="1">
    <citation type="submission" date="2020-08" db="EMBL/GenBank/DDBJ databases">
        <title>Genome public.</title>
        <authorList>
            <person name="Liu C."/>
            <person name="Sun Q."/>
        </authorList>
    </citation>
    <scope>NUCLEOTIDE SEQUENCE</scope>
    <source>
        <strain evidence="1">NSJ-23</strain>
    </source>
</reference>
<gene>
    <name evidence="1" type="ORF">H8S11_06370</name>
</gene>
<dbReference type="RefSeq" id="WP_186852563.1">
    <property type="nucleotide sequence ID" value="NZ_JACOPO010000003.1"/>
</dbReference>
<dbReference type="AlphaFoldDB" id="A0A8J6JA47"/>
<comment type="caution">
    <text evidence="1">The sequence shown here is derived from an EMBL/GenBank/DDBJ whole genome shotgun (WGS) entry which is preliminary data.</text>
</comment>
<evidence type="ECO:0000313" key="2">
    <source>
        <dbReference type="Proteomes" id="UP000628736"/>
    </source>
</evidence>
<name>A0A8J6JA47_9FIRM</name>
<sequence>MRKELAFLAIALILMIFLARMLAVPQQIRLNKELVQLKVRGPASSVAIAKSLAGVRVAVLIAEKDGTILEAYRVKGWSIASGYALDAGFQYRDCYEAKRVLESKGKLTTQERAYLSAADYLVKGLDND</sequence>
<protein>
    <submittedName>
        <fullName evidence="1">Uncharacterized protein</fullName>
    </submittedName>
</protein>
<dbReference type="EMBL" id="JACOPO010000003">
    <property type="protein sequence ID" value="MBC5722433.1"/>
    <property type="molecule type" value="Genomic_DNA"/>
</dbReference>
<accession>A0A8J6JA47</accession>
<evidence type="ECO:0000313" key="1">
    <source>
        <dbReference type="EMBL" id="MBC5722433.1"/>
    </source>
</evidence>
<proteinExistence type="predicted"/>
<dbReference type="Proteomes" id="UP000628736">
    <property type="component" value="Unassembled WGS sequence"/>
</dbReference>
<keyword evidence="2" id="KW-1185">Reference proteome</keyword>